<gene>
    <name evidence="2" type="ORF">LI90_108</name>
</gene>
<dbReference type="PANTHER" id="PTHR47691:SF3">
    <property type="entry name" value="HTH-TYPE TRANSCRIPTIONAL REGULATOR RV0890C-RELATED"/>
    <property type="match status" value="1"/>
</dbReference>
<keyword evidence="3" id="KW-1185">Reference proteome</keyword>
<dbReference type="SUPFAM" id="SSF48452">
    <property type="entry name" value="TPR-like"/>
    <property type="match status" value="1"/>
</dbReference>
<dbReference type="SUPFAM" id="SSF46894">
    <property type="entry name" value="C-terminal effector domain of the bipartite response regulators"/>
    <property type="match status" value="1"/>
</dbReference>
<dbReference type="InterPro" id="IPR016032">
    <property type="entry name" value="Sig_transdc_resp-reg_C-effctor"/>
</dbReference>
<dbReference type="GO" id="GO:0006355">
    <property type="term" value="P:regulation of DNA-templated transcription"/>
    <property type="evidence" value="ECO:0007669"/>
    <property type="project" value="InterPro"/>
</dbReference>
<dbReference type="GO" id="GO:0003677">
    <property type="term" value="F:DNA binding"/>
    <property type="evidence" value="ECO:0007669"/>
    <property type="project" value="InterPro"/>
</dbReference>
<dbReference type="PROSITE" id="PS50043">
    <property type="entry name" value="HTH_LUXR_2"/>
    <property type="match status" value="1"/>
</dbReference>
<dbReference type="InterPro" id="IPR011990">
    <property type="entry name" value="TPR-like_helical_dom_sf"/>
</dbReference>
<dbReference type="InterPro" id="IPR000792">
    <property type="entry name" value="Tscrpt_reg_LuxR_C"/>
</dbReference>
<dbReference type="Gene3D" id="3.40.50.300">
    <property type="entry name" value="P-loop containing nucleotide triphosphate hydrolases"/>
    <property type="match status" value="1"/>
</dbReference>
<dbReference type="PRINTS" id="PR00364">
    <property type="entry name" value="DISEASERSIST"/>
</dbReference>
<dbReference type="InterPro" id="IPR058852">
    <property type="entry name" value="HTH_77"/>
</dbReference>
<reference evidence="3" key="1">
    <citation type="submission" date="2015-04" db="EMBL/GenBank/DDBJ databases">
        <title>Physiological reanalysis, assessment of diazotrophy, and genome sequences of multiple isolates of Streptomyces thermoautotrophicus.</title>
        <authorList>
            <person name="MacKellar D.C."/>
            <person name="Lieber L."/>
            <person name="Norman J."/>
            <person name="Bolger A."/>
            <person name="Tobin C."/>
            <person name="Murray J.W."/>
            <person name="Chang R."/>
            <person name="Ford T."/>
            <person name="Nguyen P.Q."/>
            <person name="Woodward J."/>
            <person name="Permingeat H."/>
            <person name="Joshi N.S."/>
            <person name="Silver P.A."/>
            <person name="Usadel B."/>
            <person name="Rutherford A.W."/>
            <person name="Friesen M."/>
            <person name="Prell J."/>
        </authorList>
    </citation>
    <scope>NUCLEOTIDE SEQUENCE [LARGE SCALE GENOMIC DNA]</scope>
    <source>
        <strain evidence="3">H1</strain>
    </source>
</reference>
<dbReference type="InterPro" id="IPR049945">
    <property type="entry name" value="AAA_22"/>
</dbReference>
<dbReference type="Pfam" id="PF25872">
    <property type="entry name" value="HTH_77"/>
    <property type="match status" value="1"/>
</dbReference>
<dbReference type="SUPFAM" id="SSF52540">
    <property type="entry name" value="P-loop containing nucleoside triphosphate hydrolases"/>
    <property type="match status" value="1"/>
</dbReference>
<dbReference type="Gene3D" id="1.25.40.10">
    <property type="entry name" value="Tetratricopeptide repeat domain"/>
    <property type="match status" value="1"/>
</dbReference>
<dbReference type="AlphaFoldDB" id="A0A132MKY3"/>
<comment type="caution">
    <text evidence="2">The sequence shown here is derived from an EMBL/GenBank/DDBJ whole genome shotgun (WGS) entry which is preliminary data.</text>
</comment>
<dbReference type="PANTHER" id="PTHR47691">
    <property type="entry name" value="REGULATOR-RELATED"/>
    <property type="match status" value="1"/>
</dbReference>
<protein>
    <submittedName>
        <fullName evidence="2">Transcriptional regulator</fullName>
    </submittedName>
</protein>
<evidence type="ECO:0000313" key="3">
    <source>
        <dbReference type="Proteomes" id="UP000070188"/>
    </source>
</evidence>
<organism evidence="2 3">
    <name type="scientific">Carbonactinospora thermoautotrophica</name>
    <dbReference type="NCBI Taxonomy" id="1469144"/>
    <lineage>
        <taxon>Bacteria</taxon>
        <taxon>Bacillati</taxon>
        <taxon>Actinomycetota</taxon>
        <taxon>Actinomycetes</taxon>
        <taxon>Kitasatosporales</taxon>
        <taxon>Carbonactinosporaceae</taxon>
        <taxon>Carbonactinospora</taxon>
    </lineage>
</organism>
<proteinExistence type="predicted"/>
<evidence type="ECO:0000313" key="2">
    <source>
        <dbReference type="EMBL" id="KWW98486.1"/>
    </source>
</evidence>
<dbReference type="SMART" id="SM00421">
    <property type="entry name" value="HTH_LUXR"/>
    <property type="match status" value="1"/>
</dbReference>
<dbReference type="Proteomes" id="UP000070188">
    <property type="component" value="Unassembled WGS sequence"/>
</dbReference>
<dbReference type="Pfam" id="PF00196">
    <property type="entry name" value="GerE"/>
    <property type="match status" value="1"/>
</dbReference>
<dbReference type="Pfam" id="PF13401">
    <property type="entry name" value="AAA_22"/>
    <property type="match status" value="1"/>
</dbReference>
<sequence length="761" mass="84293">MTSFVGRRRELTEAKRLLSQTRLLTLTGVGGVGKTRLALRVAAELHRAFPDGVWLVDLASLEDPKLLPDTVATALDVSDQSARSSLEVLSAYLQDKRALLVLDNCEHLLDECATLVDTLLQTGPELRILATSRQALGVDGEWTLSVPPLSVPDLSRNQSASTLRQYDAVNLFAERAAAVLPSFRIDDRNAAAVARLCRRLEGIPLAIELAAVRLRSLSVHQILDRLDDRFQLLTGGSRTALPRQRTLRALIDWSFDLCSPEEQALWARLSIFSGGFDLDAAEAVCSDGELPPEKIFDLVAGLIDKSVLVREENGSRVRYRLLETVRQYGRERLAEIGGETELRQRHCDWYRRLAEQARAEWFGERQADWYAWLQAELPNIRIALDFSLEARYEPRAATAIAAALGMHWLGSGRLREGRHWLARALQADPEASPLRAKALWQAGKLAYFCADMAESLAWYQELSLLVATLDDPAARAYLTHFEALVALFKGDFARSVACYDEACERYRAIGDAAGVAIARSESILPASLAGDERVRALYEESLALCSAAGDRLVRSWAMWVKSSDACRRGDVREAAALARESLELKRPFNDRVGIGLCLETAAWVAAAQGQGERAARLLGVLYATVWREIDPSAADFRDRMTLHSETEAKTRRLLGDRAFPAAFAEGTRFTFEQAVAYALEETVEFASPSRPASSAALTRREMQIAELVAQGLSNKEIAAQLVIAQRTAETHVEHILRKLGFTSRTQIAAWVTERRAAPESS</sequence>
<name>A0A132MKY3_9ACTN</name>
<dbReference type="PATRIC" id="fig|1469144.10.peg.180"/>
<dbReference type="EMBL" id="LAXD01000001">
    <property type="protein sequence ID" value="KWW98486.1"/>
    <property type="molecule type" value="Genomic_DNA"/>
</dbReference>
<dbReference type="GO" id="GO:0016887">
    <property type="term" value="F:ATP hydrolysis activity"/>
    <property type="evidence" value="ECO:0007669"/>
    <property type="project" value="InterPro"/>
</dbReference>
<dbReference type="CDD" id="cd06170">
    <property type="entry name" value="LuxR_C_like"/>
    <property type="match status" value="1"/>
</dbReference>
<dbReference type="InterPro" id="IPR036388">
    <property type="entry name" value="WH-like_DNA-bd_sf"/>
</dbReference>
<dbReference type="RefSeq" id="WP_244884142.1">
    <property type="nucleotide sequence ID" value="NZ_LAXD01000001.1"/>
</dbReference>
<evidence type="ECO:0000259" key="1">
    <source>
        <dbReference type="PROSITE" id="PS50043"/>
    </source>
</evidence>
<dbReference type="InterPro" id="IPR027417">
    <property type="entry name" value="P-loop_NTPase"/>
</dbReference>
<dbReference type="Gene3D" id="1.10.10.10">
    <property type="entry name" value="Winged helix-like DNA-binding domain superfamily/Winged helix DNA-binding domain"/>
    <property type="match status" value="1"/>
</dbReference>
<feature type="domain" description="HTH luxR-type" evidence="1">
    <location>
        <begin position="690"/>
        <end position="755"/>
    </location>
</feature>
<dbReference type="PRINTS" id="PR00038">
    <property type="entry name" value="HTHLUXR"/>
</dbReference>
<accession>A0A132MKY3</accession>